<name>A0A1I7WSD9_HETBA</name>
<proteinExistence type="predicted"/>
<accession>A0A1I7WSD9</accession>
<feature type="region of interest" description="Disordered" evidence="1">
    <location>
        <begin position="49"/>
        <end position="68"/>
    </location>
</feature>
<reference evidence="3" key="1">
    <citation type="submission" date="2016-11" db="UniProtKB">
        <authorList>
            <consortium name="WormBaseParasite"/>
        </authorList>
    </citation>
    <scope>IDENTIFICATION</scope>
</reference>
<dbReference type="AlphaFoldDB" id="A0A1I7WSD9"/>
<evidence type="ECO:0000256" key="1">
    <source>
        <dbReference type="SAM" id="MobiDB-lite"/>
    </source>
</evidence>
<dbReference type="Proteomes" id="UP000095283">
    <property type="component" value="Unplaced"/>
</dbReference>
<evidence type="ECO:0000313" key="2">
    <source>
        <dbReference type="Proteomes" id="UP000095283"/>
    </source>
</evidence>
<dbReference type="WBParaSite" id="Hba_08103">
    <property type="protein sequence ID" value="Hba_08103"/>
    <property type="gene ID" value="Hba_08103"/>
</dbReference>
<protein>
    <submittedName>
        <fullName evidence="3">Uncharacterized protein</fullName>
    </submittedName>
</protein>
<keyword evidence="2" id="KW-1185">Reference proteome</keyword>
<evidence type="ECO:0000313" key="3">
    <source>
        <dbReference type="WBParaSite" id="Hba_08103"/>
    </source>
</evidence>
<sequence length="68" mass="7532">MSSGRPSYLDDREKMEILRTTSNARSASLESVGLVALMLQKVFASLSTKTMPQSMPVEAPRPGWRTMT</sequence>
<organism evidence="2 3">
    <name type="scientific">Heterorhabditis bacteriophora</name>
    <name type="common">Entomopathogenic nematode worm</name>
    <dbReference type="NCBI Taxonomy" id="37862"/>
    <lineage>
        <taxon>Eukaryota</taxon>
        <taxon>Metazoa</taxon>
        <taxon>Ecdysozoa</taxon>
        <taxon>Nematoda</taxon>
        <taxon>Chromadorea</taxon>
        <taxon>Rhabditida</taxon>
        <taxon>Rhabditina</taxon>
        <taxon>Rhabditomorpha</taxon>
        <taxon>Strongyloidea</taxon>
        <taxon>Heterorhabditidae</taxon>
        <taxon>Heterorhabditis</taxon>
    </lineage>
</organism>